<evidence type="ECO:0000313" key="2">
    <source>
        <dbReference type="Proteomes" id="UP000077748"/>
    </source>
</evidence>
<evidence type="ECO:0000313" key="1">
    <source>
        <dbReference type="EMBL" id="ANI18853.1"/>
    </source>
</evidence>
<name>A0A1A9KPE1_9PSED</name>
<geneLocation type="plasmid" evidence="2">
    <name>prbl16</name>
</geneLocation>
<dbReference type="AlphaFoldDB" id="A0A1A9KPE1"/>
<dbReference type="EMBL" id="CP015879">
    <property type="protein sequence ID" value="ANI18853.1"/>
    <property type="molecule type" value="Genomic_DNA"/>
</dbReference>
<proteinExistence type="predicted"/>
<accession>A0A1A9KPE1</accession>
<keyword evidence="1" id="KW-0614">Plasmid</keyword>
<dbReference type="RefSeq" id="WP_010792831.1">
    <property type="nucleotide sequence ID" value="NZ_CP015879.1"/>
</dbReference>
<sequence>MSKLFNAEKVLWLAAQEKPLHVSPKEAACFSDLDGIVEERLAAGHLEKCGSDDSGDYYRCTRAGLIDLYKMKIAWRKKNGKSIEKEMAKLNELLASAS</sequence>
<reference evidence="1 2" key="1">
    <citation type="submission" date="2016-05" db="EMBL/GenBank/DDBJ databases">
        <title>Genome Sequence of Pseudomonas citronellolis Strain SJTE-3, an Estrogens and Persistent Organic Pollutants degradation strain.</title>
        <authorList>
            <person name="Liang R."/>
        </authorList>
    </citation>
    <scope>NUCLEOTIDE SEQUENCE [LARGE SCALE GENOMIC DNA]</scope>
    <source>
        <strain evidence="1 2">SJTE-3</strain>
        <plasmid evidence="2">Plasmid prbl16</plasmid>
    </source>
</reference>
<dbReference type="Proteomes" id="UP000077748">
    <property type="component" value="Plasmid pRBL16"/>
</dbReference>
<gene>
    <name evidence="1" type="ORF">A9C11_32895</name>
</gene>
<organism evidence="1 2">
    <name type="scientific">Pseudomonas citronellolis</name>
    <dbReference type="NCBI Taxonomy" id="53408"/>
    <lineage>
        <taxon>Bacteria</taxon>
        <taxon>Pseudomonadati</taxon>
        <taxon>Pseudomonadota</taxon>
        <taxon>Gammaproteobacteria</taxon>
        <taxon>Pseudomonadales</taxon>
        <taxon>Pseudomonadaceae</taxon>
        <taxon>Pseudomonas</taxon>
    </lineage>
</organism>
<dbReference type="GeneID" id="93444904"/>
<protein>
    <submittedName>
        <fullName evidence="1">Uncharacterized protein</fullName>
    </submittedName>
</protein>